<dbReference type="Proteomes" id="UP001189429">
    <property type="component" value="Unassembled WGS sequence"/>
</dbReference>
<comment type="caution">
    <text evidence="6">Lacks conserved residue(s) required for the propagation of feature annotation.</text>
</comment>
<comment type="caution">
    <text evidence="10">The sequence shown here is derived from an EMBL/GenBank/DDBJ whole genome shotgun (WGS) entry which is preliminary data.</text>
</comment>
<evidence type="ECO:0000256" key="7">
    <source>
        <dbReference type="SAM" id="Coils"/>
    </source>
</evidence>
<dbReference type="SUPFAM" id="SSF52540">
    <property type="entry name" value="P-loop containing nucleoside triphosphate hydrolases"/>
    <property type="match status" value="1"/>
</dbReference>
<comment type="similarity">
    <text evidence="6">Belongs to the TRAFAC class myosin-kinesin ATPase superfamily. Kinesin family.</text>
</comment>
<feature type="domain" description="Kinesin motor" evidence="9">
    <location>
        <begin position="1"/>
        <end position="77"/>
    </location>
</feature>
<dbReference type="EMBL" id="CAUYUJ010000714">
    <property type="protein sequence ID" value="CAK0792112.1"/>
    <property type="molecule type" value="Genomic_DNA"/>
</dbReference>
<evidence type="ECO:0000256" key="4">
    <source>
        <dbReference type="ARBA" id="ARBA00022840"/>
    </source>
</evidence>
<organism evidence="10 11">
    <name type="scientific">Prorocentrum cordatum</name>
    <dbReference type="NCBI Taxonomy" id="2364126"/>
    <lineage>
        <taxon>Eukaryota</taxon>
        <taxon>Sar</taxon>
        <taxon>Alveolata</taxon>
        <taxon>Dinophyceae</taxon>
        <taxon>Prorocentrales</taxon>
        <taxon>Prorocentraceae</taxon>
        <taxon>Prorocentrum</taxon>
    </lineage>
</organism>
<feature type="compositionally biased region" description="Basic and acidic residues" evidence="8">
    <location>
        <begin position="161"/>
        <end position="174"/>
    </location>
</feature>
<gene>
    <name evidence="10" type="ORF">PCOR1329_LOCUS2813</name>
</gene>
<evidence type="ECO:0000256" key="1">
    <source>
        <dbReference type="ARBA" id="ARBA00004496"/>
    </source>
</evidence>
<dbReference type="Pfam" id="PF00225">
    <property type="entry name" value="Kinesin"/>
    <property type="match status" value="1"/>
</dbReference>
<name>A0ABN9PIY8_9DINO</name>
<evidence type="ECO:0000313" key="11">
    <source>
        <dbReference type="Proteomes" id="UP001189429"/>
    </source>
</evidence>
<dbReference type="InterPro" id="IPR027640">
    <property type="entry name" value="Kinesin-like_fam"/>
</dbReference>
<keyword evidence="2" id="KW-0963">Cytoplasm</keyword>
<evidence type="ECO:0000256" key="8">
    <source>
        <dbReference type="SAM" id="MobiDB-lite"/>
    </source>
</evidence>
<keyword evidence="4" id="KW-0067">ATP-binding</keyword>
<evidence type="ECO:0000256" key="3">
    <source>
        <dbReference type="ARBA" id="ARBA00022741"/>
    </source>
</evidence>
<dbReference type="InterPro" id="IPR036961">
    <property type="entry name" value="Kinesin_motor_dom_sf"/>
</dbReference>
<dbReference type="PROSITE" id="PS50067">
    <property type="entry name" value="KINESIN_MOTOR_2"/>
    <property type="match status" value="1"/>
</dbReference>
<evidence type="ECO:0000256" key="6">
    <source>
        <dbReference type="PROSITE-ProRule" id="PRU00283"/>
    </source>
</evidence>
<comment type="subcellular location">
    <subcellularLocation>
        <location evidence="1">Cytoplasm</location>
    </subcellularLocation>
</comment>
<keyword evidence="3" id="KW-0547">Nucleotide-binding</keyword>
<evidence type="ECO:0000259" key="9">
    <source>
        <dbReference type="PROSITE" id="PS50067"/>
    </source>
</evidence>
<dbReference type="InterPro" id="IPR027417">
    <property type="entry name" value="P-loop_NTPase"/>
</dbReference>
<proteinExistence type="inferred from homology"/>
<reference evidence="10" key="1">
    <citation type="submission" date="2023-10" db="EMBL/GenBank/DDBJ databases">
        <authorList>
            <person name="Chen Y."/>
            <person name="Shah S."/>
            <person name="Dougan E. K."/>
            <person name="Thang M."/>
            <person name="Chan C."/>
        </authorList>
    </citation>
    <scope>NUCLEOTIDE SEQUENCE [LARGE SCALE GENOMIC DNA]</scope>
</reference>
<dbReference type="Gene3D" id="3.40.850.10">
    <property type="entry name" value="Kinesin motor domain"/>
    <property type="match status" value="1"/>
</dbReference>
<dbReference type="PANTHER" id="PTHR47969">
    <property type="entry name" value="CHROMOSOME-ASSOCIATED KINESIN KIF4A-RELATED"/>
    <property type="match status" value="1"/>
</dbReference>
<evidence type="ECO:0000313" key="10">
    <source>
        <dbReference type="EMBL" id="CAK0792112.1"/>
    </source>
</evidence>
<feature type="coiled-coil region" evidence="7">
    <location>
        <begin position="185"/>
        <end position="212"/>
    </location>
</feature>
<dbReference type="InterPro" id="IPR001752">
    <property type="entry name" value="Kinesin_motor_dom"/>
</dbReference>
<sequence>EGIAINQSLSSLSRVIMSLANGQGNIAVFRESKLTLLLKDALSGNSRTVLLACISPAATNVQETVSTLEFAARCKLIKTNAKRNEQDRRDLINSLSEEKQRIQSQLELELRQRQALQEKLDREIQQSQENQQLANRMREEKLAIEGQLRTLEEASGMRQRAASEEVERLTREKDGEVQAREDKLRMLVEQEIGRYESKEEDLRRELAGLQSLSDSWLRSRTWSARPASRGCGGSSSWRTSAWWARRAWRSPARPPGW</sequence>
<keyword evidence="11" id="KW-1185">Reference proteome</keyword>
<accession>A0ABN9PIY8</accession>
<evidence type="ECO:0000256" key="2">
    <source>
        <dbReference type="ARBA" id="ARBA00022490"/>
    </source>
</evidence>
<dbReference type="PANTHER" id="PTHR47969:SF15">
    <property type="entry name" value="CHROMOSOME-ASSOCIATED KINESIN KIF4A-RELATED"/>
    <property type="match status" value="1"/>
</dbReference>
<feature type="region of interest" description="Disordered" evidence="8">
    <location>
        <begin position="153"/>
        <end position="174"/>
    </location>
</feature>
<evidence type="ECO:0000256" key="5">
    <source>
        <dbReference type="ARBA" id="ARBA00023054"/>
    </source>
</evidence>
<protein>
    <recommendedName>
        <fullName evidence="9">Kinesin motor domain-containing protein</fullName>
    </recommendedName>
</protein>
<feature type="non-terminal residue" evidence="10">
    <location>
        <position position="1"/>
    </location>
</feature>
<keyword evidence="5 7" id="KW-0175">Coiled coil</keyword>